<dbReference type="SUPFAM" id="SSF48403">
    <property type="entry name" value="Ankyrin repeat"/>
    <property type="match status" value="1"/>
</dbReference>
<comment type="caution">
    <text evidence="1">The sequence shown here is derived from an EMBL/GenBank/DDBJ whole genome shotgun (WGS) entry which is preliminary data.</text>
</comment>
<dbReference type="Pfam" id="PF12796">
    <property type="entry name" value="Ank_2"/>
    <property type="match status" value="1"/>
</dbReference>
<reference evidence="1 2" key="1">
    <citation type="submission" date="2019-06" db="EMBL/GenBank/DDBJ databases">
        <authorList>
            <person name="Broberg M."/>
        </authorList>
    </citation>
    <scope>NUCLEOTIDE SEQUENCE [LARGE SCALE GENOMIC DNA]</scope>
</reference>
<evidence type="ECO:0000313" key="2">
    <source>
        <dbReference type="Proteomes" id="UP000766486"/>
    </source>
</evidence>
<name>A0ABY6UVA3_BIOOC</name>
<sequence length="176" mass="19825">MGADVNARGDETPLQAICSFDPVSSEEGQQQTQLIKLLLEHGADVNAKATYYTALQYSAKFGRVDIAQFLLKLGALSFNPGQTGYDQALKYWRSRVPVEELIRQHIIERDKLHAQYPGMHMAHQNVLKEHEQRVRKIRDGFKPNIFEYDENGVFKLAIGGQDDESSDLESISSNGD</sequence>
<dbReference type="EMBL" id="CABFNS010000910">
    <property type="protein sequence ID" value="VUC35345.1"/>
    <property type="molecule type" value="Genomic_DNA"/>
</dbReference>
<dbReference type="Gene3D" id="1.25.40.20">
    <property type="entry name" value="Ankyrin repeat-containing domain"/>
    <property type="match status" value="1"/>
</dbReference>
<dbReference type="InterPro" id="IPR002110">
    <property type="entry name" value="Ankyrin_rpt"/>
</dbReference>
<gene>
    <name evidence="1" type="ORF">CLO192961_LOCUS411172</name>
</gene>
<accession>A0ABY6UVA3</accession>
<keyword evidence="2" id="KW-1185">Reference proteome</keyword>
<proteinExistence type="predicted"/>
<dbReference type="SMART" id="SM00248">
    <property type="entry name" value="ANK"/>
    <property type="match status" value="2"/>
</dbReference>
<organism evidence="1 2">
    <name type="scientific">Bionectria ochroleuca</name>
    <name type="common">Gliocladium roseum</name>
    <dbReference type="NCBI Taxonomy" id="29856"/>
    <lineage>
        <taxon>Eukaryota</taxon>
        <taxon>Fungi</taxon>
        <taxon>Dikarya</taxon>
        <taxon>Ascomycota</taxon>
        <taxon>Pezizomycotina</taxon>
        <taxon>Sordariomycetes</taxon>
        <taxon>Hypocreomycetidae</taxon>
        <taxon>Hypocreales</taxon>
        <taxon>Bionectriaceae</taxon>
        <taxon>Clonostachys</taxon>
    </lineage>
</organism>
<evidence type="ECO:0000313" key="1">
    <source>
        <dbReference type="EMBL" id="VUC35345.1"/>
    </source>
</evidence>
<dbReference type="Proteomes" id="UP000766486">
    <property type="component" value="Unassembled WGS sequence"/>
</dbReference>
<protein>
    <recommendedName>
        <fullName evidence="3">Ankyrin repeat protein</fullName>
    </recommendedName>
</protein>
<evidence type="ECO:0008006" key="3">
    <source>
        <dbReference type="Google" id="ProtNLM"/>
    </source>
</evidence>
<dbReference type="InterPro" id="IPR036770">
    <property type="entry name" value="Ankyrin_rpt-contain_sf"/>
</dbReference>